<accession>A0A022XSD8</accession>
<sequence>MSSSTSFKKGPDQTEEAKLTCYRGRFDDDLTWRIGSRDAAAEACDGELRCCSFACASHIRIHAAGESEAQDGL</sequence>
<dbReference type="HOGENOM" id="CLU_2706584_0_0_1"/>
<evidence type="ECO:0000313" key="1">
    <source>
        <dbReference type="EMBL" id="EZF73439.1"/>
    </source>
</evidence>
<dbReference type="EMBL" id="KK208857">
    <property type="protein sequence ID" value="EZF73439.1"/>
    <property type="molecule type" value="Genomic_DNA"/>
</dbReference>
<proteinExistence type="predicted"/>
<evidence type="ECO:0000313" key="2">
    <source>
        <dbReference type="Proteomes" id="UP000023623"/>
    </source>
</evidence>
<dbReference type="Proteomes" id="UP000023623">
    <property type="component" value="Unassembled WGS sequence"/>
</dbReference>
<gene>
    <name evidence="1" type="ORF">H105_04519</name>
</gene>
<reference evidence="1 2" key="1">
    <citation type="submission" date="2014-02" db="EMBL/GenBank/DDBJ databases">
        <title>The Genome Sequence of Trichophyton rubrum (morphotype soudanense) CBS 452.61.</title>
        <authorList>
            <consortium name="The Broad Institute Genomics Platform"/>
            <person name="Cuomo C.A."/>
            <person name="White T.C."/>
            <person name="Graser Y."/>
            <person name="Martinez-Rossi N."/>
            <person name="Heitman J."/>
            <person name="Young S.K."/>
            <person name="Zeng Q."/>
            <person name="Gargeya S."/>
            <person name="Abouelleil A."/>
            <person name="Alvarado L."/>
            <person name="Chapman S.B."/>
            <person name="Gainer-Dewar J."/>
            <person name="Goldberg J."/>
            <person name="Griggs A."/>
            <person name="Gujja S."/>
            <person name="Hansen M."/>
            <person name="Howarth C."/>
            <person name="Imamovic A."/>
            <person name="Larimer J."/>
            <person name="Martinez D."/>
            <person name="Murphy C."/>
            <person name="Pearson M.D."/>
            <person name="Persinoti G."/>
            <person name="Poon T."/>
            <person name="Priest M."/>
            <person name="Roberts A.D."/>
            <person name="Saif S."/>
            <person name="Shea T.D."/>
            <person name="Sykes S.N."/>
            <person name="Wortman J."/>
            <person name="Nusbaum C."/>
            <person name="Birren B."/>
        </authorList>
    </citation>
    <scope>NUCLEOTIDE SEQUENCE [LARGE SCALE GENOMIC DNA]</scope>
    <source>
        <strain evidence="1 2">CBS 452.61</strain>
    </source>
</reference>
<dbReference type="AlphaFoldDB" id="A0A022XSD8"/>
<keyword evidence="2" id="KW-1185">Reference proteome</keyword>
<organism evidence="1 2">
    <name type="scientific">Trichophyton soudanense CBS 452.61</name>
    <dbReference type="NCBI Taxonomy" id="1215331"/>
    <lineage>
        <taxon>Eukaryota</taxon>
        <taxon>Fungi</taxon>
        <taxon>Dikarya</taxon>
        <taxon>Ascomycota</taxon>
        <taxon>Pezizomycotina</taxon>
        <taxon>Eurotiomycetes</taxon>
        <taxon>Eurotiomycetidae</taxon>
        <taxon>Onygenales</taxon>
        <taxon>Arthrodermataceae</taxon>
        <taxon>Trichophyton</taxon>
    </lineage>
</organism>
<protein>
    <submittedName>
        <fullName evidence="1">Uncharacterized protein</fullName>
    </submittedName>
</protein>
<name>A0A022XSD8_TRISD</name>